<keyword evidence="4 6" id="KW-1133">Transmembrane helix</keyword>
<dbReference type="InterPro" id="IPR005171">
    <property type="entry name" value="Cyt_c_oxidase_su4_prok"/>
</dbReference>
<reference evidence="7 8" key="1">
    <citation type="submission" date="2018-08" db="EMBL/GenBank/DDBJ databases">
        <title>Whole Genome Sequence of the Moderate Halophilic Marine Bacterium Marinobacter litoralis Sw-45.</title>
        <authorList>
            <person name="Musa H."/>
        </authorList>
    </citation>
    <scope>NUCLEOTIDE SEQUENCE [LARGE SCALE GENOMIC DNA]</scope>
    <source>
        <strain evidence="7 8">Sw-45</strain>
    </source>
</reference>
<evidence type="ECO:0000313" key="7">
    <source>
        <dbReference type="EMBL" id="RMJ04334.1"/>
    </source>
</evidence>
<accession>A0A3M2RGL9</accession>
<feature type="transmembrane region" description="Helical" evidence="6">
    <location>
        <begin position="59"/>
        <end position="78"/>
    </location>
</feature>
<dbReference type="AlphaFoldDB" id="A0A3M2RGL9"/>
<evidence type="ECO:0000256" key="6">
    <source>
        <dbReference type="SAM" id="Phobius"/>
    </source>
</evidence>
<proteinExistence type="predicted"/>
<keyword evidence="3 6" id="KW-0812">Transmembrane</keyword>
<dbReference type="RefSeq" id="WP_114334423.1">
    <property type="nucleotide sequence ID" value="NZ_QMDL01000002.1"/>
</dbReference>
<dbReference type="EMBL" id="QMDL01000002">
    <property type="protein sequence ID" value="RMJ04334.1"/>
    <property type="molecule type" value="Genomic_DNA"/>
</dbReference>
<evidence type="ECO:0000256" key="2">
    <source>
        <dbReference type="ARBA" id="ARBA00022475"/>
    </source>
</evidence>
<dbReference type="OrthoDB" id="9181004at2"/>
<evidence type="ECO:0000313" key="8">
    <source>
        <dbReference type="Proteomes" id="UP000265903"/>
    </source>
</evidence>
<organism evidence="7 8">
    <name type="scientific">Marinobacter litoralis</name>
    <dbReference type="NCBI Taxonomy" id="187981"/>
    <lineage>
        <taxon>Bacteria</taxon>
        <taxon>Pseudomonadati</taxon>
        <taxon>Pseudomonadota</taxon>
        <taxon>Gammaproteobacteria</taxon>
        <taxon>Pseudomonadales</taxon>
        <taxon>Marinobacteraceae</taxon>
        <taxon>Marinobacter</taxon>
    </lineage>
</organism>
<comment type="subcellular location">
    <subcellularLocation>
        <location evidence="1">Cell membrane</location>
        <topology evidence="1">Multi-pass membrane protein</topology>
    </subcellularLocation>
</comment>
<keyword evidence="8" id="KW-1185">Reference proteome</keyword>
<name>A0A3M2RGL9_9GAMM</name>
<evidence type="ECO:0000256" key="3">
    <source>
        <dbReference type="ARBA" id="ARBA00022692"/>
    </source>
</evidence>
<comment type="caution">
    <text evidence="7">The sequence shown here is derived from an EMBL/GenBank/DDBJ whole genome shotgun (WGS) entry which is preliminary data.</text>
</comment>
<evidence type="ECO:0008006" key="9">
    <source>
        <dbReference type="Google" id="ProtNLM"/>
    </source>
</evidence>
<feature type="transmembrane region" description="Helical" evidence="6">
    <location>
        <begin position="28"/>
        <end position="47"/>
    </location>
</feature>
<evidence type="ECO:0000256" key="5">
    <source>
        <dbReference type="ARBA" id="ARBA00023136"/>
    </source>
</evidence>
<keyword evidence="5 6" id="KW-0472">Membrane</keyword>
<evidence type="ECO:0000256" key="1">
    <source>
        <dbReference type="ARBA" id="ARBA00004651"/>
    </source>
</evidence>
<keyword evidence="2" id="KW-1003">Cell membrane</keyword>
<gene>
    <name evidence="7" type="ORF">DOQ08_01654</name>
</gene>
<dbReference type="Pfam" id="PF03626">
    <property type="entry name" value="COX4_pro"/>
    <property type="match status" value="1"/>
</dbReference>
<dbReference type="Proteomes" id="UP000265903">
    <property type="component" value="Unassembled WGS sequence"/>
</dbReference>
<dbReference type="GO" id="GO:0005886">
    <property type="term" value="C:plasma membrane"/>
    <property type="evidence" value="ECO:0007669"/>
    <property type="project" value="UniProtKB-SubCell"/>
</dbReference>
<sequence length="79" mass="8559">MLAVYIILMLCTMGPVVAMQAGVDPGILVWMVFGLVLVKAVLLVDHFMEMKHSPWGWRLASQGWAVVVVAVLAGIHLAS</sequence>
<protein>
    <recommendedName>
        <fullName evidence="9">Prokaryotic cytochrome C oxidase subunit IV</fullName>
    </recommendedName>
</protein>
<evidence type="ECO:0000256" key="4">
    <source>
        <dbReference type="ARBA" id="ARBA00022989"/>
    </source>
</evidence>